<protein>
    <submittedName>
        <fullName evidence="1">Uncharacterized protein</fullName>
    </submittedName>
</protein>
<comment type="caution">
    <text evidence="1">The sequence shown here is derived from an EMBL/GenBank/DDBJ whole genome shotgun (WGS) entry which is preliminary data.</text>
</comment>
<name>A0AAV3YS86_9GAST</name>
<gene>
    <name evidence="1" type="ORF">PoB_001185200</name>
</gene>
<reference evidence="1 2" key="1">
    <citation type="journal article" date="2021" name="Elife">
        <title>Chloroplast acquisition without the gene transfer in kleptoplastic sea slugs, Plakobranchus ocellatus.</title>
        <authorList>
            <person name="Maeda T."/>
            <person name="Takahashi S."/>
            <person name="Yoshida T."/>
            <person name="Shimamura S."/>
            <person name="Takaki Y."/>
            <person name="Nagai Y."/>
            <person name="Toyoda A."/>
            <person name="Suzuki Y."/>
            <person name="Arimoto A."/>
            <person name="Ishii H."/>
            <person name="Satoh N."/>
            <person name="Nishiyama T."/>
            <person name="Hasebe M."/>
            <person name="Maruyama T."/>
            <person name="Minagawa J."/>
            <person name="Obokata J."/>
            <person name="Shigenobu S."/>
        </authorList>
    </citation>
    <scope>NUCLEOTIDE SEQUENCE [LARGE SCALE GENOMIC DNA]</scope>
</reference>
<sequence>MENAQLRELAQGYHLESPGCIGKRALCMRALTACVSASCRWIRHLSSALPQGFHNLEKDHQKNVVLLQTSAKKGRLAD</sequence>
<keyword evidence="2" id="KW-1185">Reference proteome</keyword>
<dbReference type="Proteomes" id="UP000735302">
    <property type="component" value="Unassembled WGS sequence"/>
</dbReference>
<evidence type="ECO:0000313" key="2">
    <source>
        <dbReference type="Proteomes" id="UP000735302"/>
    </source>
</evidence>
<evidence type="ECO:0000313" key="1">
    <source>
        <dbReference type="EMBL" id="GFN85346.1"/>
    </source>
</evidence>
<accession>A0AAV3YS86</accession>
<dbReference type="AlphaFoldDB" id="A0AAV3YS86"/>
<proteinExistence type="predicted"/>
<dbReference type="EMBL" id="BLXT01001405">
    <property type="protein sequence ID" value="GFN85346.1"/>
    <property type="molecule type" value="Genomic_DNA"/>
</dbReference>
<organism evidence="1 2">
    <name type="scientific">Plakobranchus ocellatus</name>
    <dbReference type="NCBI Taxonomy" id="259542"/>
    <lineage>
        <taxon>Eukaryota</taxon>
        <taxon>Metazoa</taxon>
        <taxon>Spiralia</taxon>
        <taxon>Lophotrochozoa</taxon>
        <taxon>Mollusca</taxon>
        <taxon>Gastropoda</taxon>
        <taxon>Heterobranchia</taxon>
        <taxon>Euthyneura</taxon>
        <taxon>Panpulmonata</taxon>
        <taxon>Sacoglossa</taxon>
        <taxon>Placobranchoidea</taxon>
        <taxon>Plakobranchidae</taxon>
        <taxon>Plakobranchus</taxon>
    </lineage>
</organism>